<evidence type="ECO:0000256" key="3">
    <source>
        <dbReference type="SAM" id="SignalP"/>
    </source>
</evidence>
<dbReference type="EMBL" id="NFHM01000037">
    <property type="protein sequence ID" value="OUN39756.1"/>
    <property type="molecule type" value="Genomic_DNA"/>
</dbReference>
<feature type="signal peptide" evidence="3">
    <location>
        <begin position="1"/>
        <end position="25"/>
    </location>
</feature>
<accession>A0A1Y3TT73</accession>
<dbReference type="InterPro" id="IPR032675">
    <property type="entry name" value="LRR_dom_sf"/>
</dbReference>
<evidence type="ECO:0000313" key="6">
    <source>
        <dbReference type="Proteomes" id="UP000195455"/>
    </source>
</evidence>
<dbReference type="InterPro" id="IPR013378">
    <property type="entry name" value="InlB-like_B-rpt"/>
</dbReference>
<name>A0A1Y3TT73_9FIRM</name>
<reference evidence="6" key="1">
    <citation type="submission" date="2017-04" db="EMBL/GenBank/DDBJ databases">
        <title>Function of individual gut microbiota members based on whole genome sequencing of pure cultures obtained from chicken caecum.</title>
        <authorList>
            <person name="Medvecky M."/>
            <person name="Cejkova D."/>
            <person name="Polansky O."/>
            <person name="Karasova D."/>
            <person name="Kubasova T."/>
            <person name="Cizek A."/>
            <person name="Rychlik I."/>
        </authorList>
    </citation>
    <scope>NUCLEOTIDE SEQUENCE [LARGE SCALE GENOMIC DNA]</scope>
    <source>
        <strain evidence="6">An75</strain>
    </source>
</reference>
<evidence type="ECO:0000256" key="2">
    <source>
        <dbReference type="ARBA" id="ARBA00022737"/>
    </source>
</evidence>
<sequence>MKQRIMAIFLSLCMMIGLLPATALAAGIELDISEGSIIITDNGYSQGTLVYDENSGYLVQNEQGDPVQEMTWSGSHELTITGTYESGSSGSVDNTIIIMGGDPTITLDGITVKQNVQDTPGLVLMDGSATLVLEGENTLQGASNGPGVQINKDAVLTIKGDGTLNATSNGFASGIGASRVNTFAVNPDTRSKDNSMCSGGELIITGGTVTAKRGGSGDYVYGIGGYQNNLLKNVTITGGDVTAEGWSGIIKVSDKIEISGGKVQLATGRGGGGTGLTASTIEVSGGTLARAKTNIVAFSTTPTITGGNIGDCYTGEIEGRTLIQLCFFSDNGDPLGDTEVTVTEGDHEWSAFTDKDGVITAYLADSTESIQVQIGGENEEAVFITGSKVPVGASCICEDRSGFLTMSTKSQSLTTVNGTATLDLNSQYQKGDCVLPEGFHGDYENISYEITKVMKNGQYMSTDKYAGIKDNTLMVYGDANEDPYTVYVRAKCGTSGYEVYSDEIAIAVNTYVSEAQTGELDISNGAIIITETGYSQGTLVYTNKNGEGYSVQDEKGQTVTETSWENEEQKLTITGTYESSGNGGLDQPIIIMGGAPEITLKNVTVKQSVQSTPGLVLMGGSAALVLEGENTLQGGNYGPGVQINKDAVLTIDGEGTLNAQNSNNAAGIGAPRNNTYAVNLTTGLRDNNMRSGGQLVIAGGTINATGNGSVDAGIGKGQNYNLEKITIQGGNVTASGHEVAMTASDSVDISGRKVHLITRSTGTGTGINSTSVNISGGTLTEALSKGSVFPSVAPNITGGNITGCFDGEISGRQLTKLYFVEDNGTPKANTEVTVTEGEAPDANTWTAYTDENGIITTYLADATTEISATIDMQTYNNISVSNHQALIGGDCSCSSFTGITWETGLPGSITLHNLQDGENPVSMNYDVPAAQLVTDQPCNMPIHPSLPEIEYELSVTKNEASVAEGNLAEYASFINNHLTLLPENAPYTVTLTAKAGDGEAKKTASHSIIVYKGETSGGETGTISTINLALGDAVINYTEDEGYTYTQGDMSGALSSGTILITGFAADGSVTVNGGSPTLIINQNHPQDVWTIYSGENAGNITLQPRTFPFTFNDKLRFGAEGSSLPELSYVSATGKLKLNPDQGNIIFKADDSVTQGKFIITQLSGNIEEYVVMGGDTEEARTVTNNSSALITLEINGESVELAANDGSHGIPKAEDSRIGATTKTYLFSNGDGTYTLIAAGEGNADASNYGDTQSKITAAIFDRDFTGRLRADNILYDVNLSELHAEQFSDISVKGSMLGHVYIGPNMTNISWGNYCMTTGFTVDPNNPAYTTDDKGALYSKDYSTLVVIPSQWTGSYTTHENCTTIGKYATMRLRLDSLTIGKNVQTIEGGSYLFFSNLLSAIYVEAGNQYFASKDGILYDKEMTAILACPGKLALKELTVPETVTNVGAYIFQNIGIEKLIIPEGAEISGDRAGFTRMYNLKELEMLGSYSGYIDGAAALEKLTVYDGFNFAQNLDGDGNTPDSSMSWIKTAGITVTGGENAAYDGQSQKVEVTTTAPNLTVEYSTDGNEWSANAPAAVSAPSTYTVYWRITKPADETYDFDRVLYSSRTFTIGGLEASEDWFTLSEPVTVNEAGTTTPVTLHKPAGAPSLEGGYTVKYNGITDVPTTAGSYLVTVEITAEGYVQETLTLGNYVILSEADREKYVISFVTNGGEPIKPIIEASNDDITEKVNAINPTRAGYTFAGWYSDSALRDKVESLPTTMPGEHTTYYAKWTRDAYTITYHLDDGTVSGNPEGYTAETPTFTLKNPTKAGYEFTGWTGTELSEKTKEVTIEKGSSGNRVYTANWEEIEYTITYPKDYDKVSGNKETYTINDTLNSAISLTNPSREGYSFKGWTMVVDGSTSYILPAENAEIPVGTLGNLTLSGIWLADNQTLTFHANGGKFANGTETYVISGAYDSPLSLDVTNPTRSGYRFRGWFTDEECTQLFEASNIETMPLSMNIYAGWKKKSSSSSESTEGSGTSSVSDHVVITTNSGKLTDSQIEEAVKKAEKDSVITIQAVKSDEVVLRAGAMETLVENENDLLIQLRDGEVTLPVKAMKGLIEGAKSSYEIGVSLEEQTSSDDATVSELLEKGAVIFDVVITVNGKEIHSFDKGLTLAFKVPGLKDMEEPVVLHLLQDGEQESYKPDEISGDTLTIKGIKNLSVFAVLSGNEEKAETENPFADVFENDYYFNSVLWAVTNGVTAGTSDITFSPDVTVSRAQMVTFLWRAAGSPAAEGSNPFTDVSVSDYYYNAVLWAVANGVTAGTSDTTFSPDAPVSRAQAVTFQWRAAGGPAVSGESFTDIPEGAYYAPAVTWAVANGITSGTGDHQFSPDAPVSRAQAVTFLYRQYK</sequence>
<dbReference type="InterPro" id="IPR042229">
    <property type="entry name" value="Listeria/Bacterioides_rpt_sf"/>
</dbReference>
<evidence type="ECO:0000259" key="4">
    <source>
        <dbReference type="PROSITE" id="PS51272"/>
    </source>
</evidence>
<feature type="domain" description="SLH" evidence="4">
    <location>
        <begin position="2285"/>
        <end position="2339"/>
    </location>
</feature>
<dbReference type="Pfam" id="PF09479">
    <property type="entry name" value="Flg_new"/>
    <property type="match status" value="4"/>
</dbReference>
<dbReference type="Proteomes" id="UP000195455">
    <property type="component" value="Unassembled WGS sequence"/>
</dbReference>
<feature type="domain" description="SLH" evidence="4">
    <location>
        <begin position="2340"/>
        <end position="2394"/>
    </location>
</feature>
<protein>
    <recommendedName>
        <fullName evidence="4">SLH domain-containing protein</fullName>
    </recommendedName>
</protein>
<dbReference type="InterPro" id="IPR026906">
    <property type="entry name" value="LRR_5"/>
</dbReference>
<proteinExistence type="predicted"/>
<organism evidence="5 6">
    <name type="scientific">Anaerotignum lactatifermentans</name>
    <dbReference type="NCBI Taxonomy" id="160404"/>
    <lineage>
        <taxon>Bacteria</taxon>
        <taxon>Bacillati</taxon>
        <taxon>Bacillota</taxon>
        <taxon>Clostridia</taxon>
        <taxon>Lachnospirales</taxon>
        <taxon>Anaerotignaceae</taxon>
        <taxon>Anaerotignum</taxon>
    </lineage>
</organism>
<dbReference type="InterPro" id="IPR001119">
    <property type="entry name" value="SLH_dom"/>
</dbReference>
<dbReference type="RefSeq" id="WP_087990229.1">
    <property type="nucleotide sequence ID" value="NZ_NFHM01000037.1"/>
</dbReference>
<evidence type="ECO:0000313" key="5">
    <source>
        <dbReference type="EMBL" id="OUN39756.1"/>
    </source>
</evidence>
<dbReference type="Gene3D" id="2.60.40.4270">
    <property type="entry name" value="Listeria-Bacteroides repeat domain"/>
    <property type="match status" value="4"/>
</dbReference>
<comment type="subcellular location">
    <subcellularLocation>
        <location evidence="1">Cell envelope</location>
    </subcellularLocation>
</comment>
<dbReference type="Pfam" id="PF00395">
    <property type="entry name" value="SLH"/>
    <property type="match status" value="3"/>
</dbReference>
<feature type="domain" description="SLH" evidence="4">
    <location>
        <begin position="2221"/>
        <end position="2284"/>
    </location>
</feature>
<dbReference type="PROSITE" id="PS51272">
    <property type="entry name" value="SLH"/>
    <property type="match status" value="3"/>
</dbReference>
<dbReference type="GO" id="GO:0030313">
    <property type="term" value="C:cell envelope"/>
    <property type="evidence" value="ECO:0007669"/>
    <property type="project" value="UniProtKB-SubCell"/>
</dbReference>
<keyword evidence="3" id="KW-0732">Signal</keyword>
<dbReference type="Gene3D" id="3.80.10.10">
    <property type="entry name" value="Ribonuclease Inhibitor"/>
    <property type="match status" value="1"/>
</dbReference>
<dbReference type="Pfam" id="PF13306">
    <property type="entry name" value="LRR_5"/>
    <property type="match status" value="1"/>
</dbReference>
<gene>
    <name evidence="5" type="ORF">B5G26_14975</name>
</gene>
<dbReference type="NCBIfam" id="TIGR02543">
    <property type="entry name" value="List_Bact_rpt"/>
    <property type="match status" value="3"/>
</dbReference>
<comment type="caution">
    <text evidence="5">The sequence shown here is derived from an EMBL/GenBank/DDBJ whole genome shotgun (WGS) entry which is preliminary data.</text>
</comment>
<keyword evidence="2" id="KW-0677">Repeat</keyword>
<feature type="chain" id="PRO_5013096441" description="SLH domain-containing protein" evidence="3">
    <location>
        <begin position="26"/>
        <end position="2394"/>
    </location>
</feature>
<evidence type="ECO:0000256" key="1">
    <source>
        <dbReference type="ARBA" id="ARBA00004196"/>
    </source>
</evidence>